<feature type="chain" id="PRO_5030023338" description="Lipoprotein" evidence="1">
    <location>
        <begin position="22"/>
        <end position="198"/>
    </location>
</feature>
<evidence type="ECO:0008006" key="4">
    <source>
        <dbReference type="Google" id="ProtNLM"/>
    </source>
</evidence>
<keyword evidence="3" id="KW-1185">Reference proteome</keyword>
<accession>A0A173MSB1</accession>
<organism evidence="2 3">
    <name type="scientific">Filimonas lacunae</name>
    <dbReference type="NCBI Taxonomy" id="477680"/>
    <lineage>
        <taxon>Bacteria</taxon>
        <taxon>Pseudomonadati</taxon>
        <taxon>Bacteroidota</taxon>
        <taxon>Chitinophagia</taxon>
        <taxon>Chitinophagales</taxon>
        <taxon>Chitinophagaceae</taxon>
        <taxon>Filimonas</taxon>
    </lineage>
</organism>
<feature type="signal peptide" evidence="1">
    <location>
        <begin position="1"/>
        <end position="21"/>
    </location>
</feature>
<dbReference type="RefSeq" id="WP_076379684.1">
    <property type="nucleotide sequence ID" value="NZ_AP017422.1"/>
</dbReference>
<name>A0A173MSB1_9BACT</name>
<keyword evidence="1" id="KW-0732">Signal</keyword>
<protein>
    <recommendedName>
        <fullName evidence="4">Lipoprotein</fullName>
    </recommendedName>
</protein>
<dbReference type="PROSITE" id="PS51257">
    <property type="entry name" value="PROKAR_LIPOPROTEIN"/>
    <property type="match status" value="1"/>
</dbReference>
<proteinExistence type="predicted"/>
<gene>
    <name evidence="2" type="ORF">SAMN05421788_104362</name>
</gene>
<dbReference type="EMBL" id="FTOR01000004">
    <property type="protein sequence ID" value="SIT17657.1"/>
    <property type="molecule type" value="Genomic_DNA"/>
</dbReference>
<dbReference type="STRING" id="477680.SAMN05421788_104362"/>
<evidence type="ECO:0000256" key="1">
    <source>
        <dbReference type="SAM" id="SignalP"/>
    </source>
</evidence>
<dbReference type="AlphaFoldDB" id="A0A173MSB1"/>
<dbReference type="Proteomes" id="UP000186917">
    <property type="component" value="Unassembled WGS sequence"/>
</dbReference>
<evidence type="ECO:0000313" key="3">
    <source>
        <dbReference type="Proteomes" id="UP000186917"/>
    </source>
</evidence>
<dbReference type="KEGG" id="fln:FLA_6329"/>
<sequence>MKCLRFSYLAAGLLFSILAVSCKDKPKEAPENLTNDNDSLEFYPVHSFFQQQIKDVSTTPYFIYKITTQAQQRDSAVLTVAEFMHTVNLFTQYSIEDTTVKKYYREDAFNDESTHSITMSYSTRNKELPVQQVDIMLNQETKMVKRIFMSIMQQAADTTFIYKLGWKANSSCSIAKTIILNGKDEHTSQTTVVWNENK</sequence>
<evidence type="ECO:0000313" key="2">
    <source>
        <dbReference type="EMBL" id="SIT17657.1"/>
    </source>
</evidence>
<reference evidence="3" key="1">
    <citation type="submission" date="2017-01" db="EMBL/GenBank/DDBJ databases">
        <authorList>
            <person name="Varghese N."/>
            <person name="Submissions S."/>
        </authorList>
    </citation>
    <scope>NUCLEOTIDE SEQUENCE [LARGE SCALE GENOMIC DNA]</scope>
    <source>
        <strain evidence="3">DSM 21054</strain>
    </source>
</reference>
<dbReference type="OrthoDB" id="666712at2"/>